<evidence type="ECO:0000256" key="9">
    <source>
        <dbReference type="ARBA" id="ARBA00038999"/>
    </source>
</evidence>
<evidence type="ECO:0000313" key="16">
    <source>
        <dbReference type="Proteomes" id="UP000748531"/>
    </source>
</evidence>
<keyword evidence="3" id="KW-0808">Transferase</keyword>
<dbReference type="GO" id="GO:0004674">
    <property type="term" value="F:protein serine/threonine kinase activity"/>
    <property type="evidence" value="ECO:0007669"/>
    <property type="project" value="UniProtKB-KW"/>
</dbReference>
<feature type="region of interest" description="Disordered" evidence="13">
    <location>
        <begin position="641"/>
        <end position="684"/>
    </location>
</feature>
<dbReference type="Pfam" id="PF00069">
    <property type="entry name" value="Pkinase"/>
    <property type="match status" value="1"/>
</dbReference>
<evidence type="ECO:0000259" key="14">
    <source>
        <dbReference type="PROSITE" id="PS50011"/>
    </source>
</evidence>
<evidence type="ECO:0000256" key="5">
    <source>
        <dbReference type="ARBA" id="ARBA00022777"/>
    </source>
</evidence>
<accession>A0A8J4SR97</accession>
<dbReference type="InterPro" id="IPR008271">
    <property type="entry name" value="Ser/Thr_kinase_AS"/>
</dbReference>
<evidence type="ECO:0000256" key="2">
    <source>
        <dbReference type="ARBA" id="ARBA00022553"/>
    </source>
</evidence>
<feature type="region of interest" description="Disordered" evidence="13">
    <location>
        <begin position="843"/>
        <end position="897"/>
    </location>
</feature>
<evidence type="ECO:0000256" key="6">
    <source>
        <dbReference type="ARBA" id="ARBA00022840"/>
    </source>
</evidence>
<feature type="compositionally biased region" description="Basic and acidic residues" evidence="13">
    <location>
        <begin position="886"/>
        <end position="897"/>
    </location>
</feature>
<feature type="compositionally biased region" description="Low complexity" evidence="13">
    <location>
        <begin position="654"/>
        <end position="665"/>
    </location>
</feature>
<comment type="caution">
    <text evidence="15">The sequence shown here is derived from an EMBL/GenBank/DDBJ whole genome shotgun (WGS) entry which is preliminary data.</text>
</comment>
<dbReference type="Proteomes" id="UP000748531">
    <property type="component" value="Unassembled WGS sequence"/>
</dbReference>
<proteinExistence type="inferred from homology"/>
<evidence type="ECO:0000256" key="3">
    <source>
        <dbReference type="ARBA" id="ARBA00022679"/>
    </source>
</evidence>
<dbReference type="GO" id="GO:0004708">
    <property type="term" value="F:MAP kinase kinase activity"/>
    <property type="evidence" value="ECO:0007669"/>
    <property type="project" value="UniProtKB-EC"/>
</dbReference>
<dbReference type="SMART" id="SM00220">
    <property type="entry name" value="S_TKc"/>
    <property type="match status" value="1"/>
</dbReference>
<dbReference type="AlphaFoldDB" id="A0A8J4SR97"/>
<reference evidence="15" key="1">
    <citation type="submission" date="2019-05" db="EMBL/GenBank/DDBJ databases">
        <title>Annotation for the trematode Paragonimus heterotremus.</title>
        <authorList>
            <person name="Choi Y.-J."/>
        </authorList>
    </citation>
    <scope>NUCLEOTIDE SEQUENCE</scope>
    <source>
        <strain evidence="15">LC</strain>
    </source>
</reference>
<dbReference type="GO" id="GO:0006950">
    <property type="term" value="P:response to stress"/>
    <property type="evidence" value="ECO:0007669"/>
    <property type="project" value="UniProtKB-ARBA"/>
</dbReference>
<keyword evidence="7" id="KW-0829">Tyrosine-protein kinase</keyword>
<keyword evidence="16" id="KW-1185">Reference proteome</keyword>
<keyword evidence="4" id="KW-0547">Nucleotide-binding</keyword>
<dbReference type="PROSITE" id="PS00108">
    <property type="entry name" value="PROTEIN_KINASE_ST"/>
    <property type="match status" value="1"/>
</dbReference>
<evidence type="ECO:0000256" key="8">
    <source>
        <dbReference type="ARBA" id="ARBA00038035"/>
    </source>
</evidence>
<feature type="domain" description="Protein kinase" evidence="14">
    <location>
        <begin position="56"/>
        <end position="313"/>
    </location>
</feature>
<keyword evidence="2" id="KW-0597">Phosphoprotein</keyword>
<feature type="region of interest" description="Disordered" evidence="13">
    <location>
        <begin position="337"/>
        <end position="372"/>
    </location>
</feature>
<gene>
    <name evidence="15" type="ORF">PHET_03217</name>
</gene>
<keyword evidence="5 15" id="KW-0418">Kinase</keyword>
<dbReference type="Gene3D" id="3.30.200.20">
    <property type="entry name" value="Phosphorylase Kinase, domain 1"/>
    <property type="match status" value="1"/>
</dbReference>
<organism evidence="15 16">
    <name type="scientific">Paragonimus heterotremus</name>
    <dbReference type="NCBI Taxonomy" id="100268"/>
    <lineage>
        <taxon>Eukaryota</taxon>
        <taxon>Metazoa</taxon>
        <taxon>Spiralia</taxon>
        <taxon>Lophotrochozoa</taxon>
        <taxon>Platyhelminthes</taxon>
        <taxon>Trematoda</taxon>
        <taxon>Digenea</taxon>
        <taxon>Plagiorchiida</taxon>
        <taxon>Troglotremata</taxon>
        <taxon>Troglotrematidae</taxon>
        <taxon>Paragonimus</taxon>
    </lineage>
</organism>
<evidence type="ECO:0000256" key="13">
    <source>
        <dbReference type="SAM" id="MobiDB-lite"/>
    </source>
</evidence>
<dbReference type="PROSITE" id="PS50011">
    <property type="entry name" value="PROTEIN_KINASE_DOM"/>
    <property type="match status" value="1"/>
</dbReference>
<feature type="compositionally biased region" description="Low complexity" evidence="13">
    <location>
        <begin position="871"/>
        <end position="885"/>
    </location>
</feature>
<evidence type="ECO:0000256" key="11">
    <source>
        <dbReference type="ARBA" id="ARBA00049299"/>
    </source>
</evidence>
<dbReference type="InterPro" id="IPR052468">
    <property type="entry name" value="Dual_spec_MAPK_kinase"/>
</dbReference>
<feature type="compositionally biased region" description="Polar residues" evidence="13">
    <location>
        <begin position="498"/>
        <end position="517"/>
    </location>
</feature>
<dbReference type="GO" id="GO:0004713">
    <property type="term" value="F:protein tyrosine kinase activity"/>
    <property type="evidence" value="ECO:0007669"/>
    <property type="project" value="UniProtKB-KW"/>
</dbReference>
<dbReference type="PANTHER" id="PTHR47238">
    <property type="entry name" value="MITOGEN-ACTIVATED PROTEIN KINASE KINASE 5"/>
    <property type="match status" value="1"/>
</dbReference>
<comment type="catalytic activity">
    <reaction evidence="10">
        <text>L-seryl-[protein] + ATP = O-phospho-L-seryl-[protein] + ADP + H(+)</text>
        <dbReference type="Rhea" id="RHEA:17989"/>
        <dbReference type="Rhea" id="RHEA-COMP:9863"/>
        <dbReference type="Rhea" id="RHEA-COMP:11604"/>
        <dbReference type="ChEBI" id="CHEBI:15378"/>
        <dbReference type="ChEBI" id="CHEBI:29999"/>
        <dbReference type="ChEBI" id="CHEBI:30616"/>
        <dbReference type="ChEBI" id="CHEBI:83421"/>
        <dbReference type="ChEBI" id="CHEBI:456216"/>
        <dbReference type="EC" id="2.7.12.2"/>
    </reaction>
</comment>
<name>A0A8J4SR97_9TREM</name>
<dbReference type="FunFam" id="3.30.200.20:FF:000040">
    <property type="entry name" value="Dual specificity mitogen-activated protein kinase kinase"/>
    <property type="match status" value="1"/>
</dbReference>
<protein>
    <recommendedName>
        <fullName evidence="9">mitogen-activated protein kinase kinase</fullName>
        <ecNumber evidence="9">2.7.12.2</ecNumber>
    </recommendedName>
</protein>
<dbReference type="SUPFAM" id="SSF56112">
    <property type="entry name" value="Protein kinase-like (PK-like)"/>
    <property type="match status" value="1"/>
</dbReference>
<dbReference type="PANTHER" id="PTHR47238:SF2">
    <property type="entry name" value="DUAL SPECIFICITY MITOGEN-ACTIVATED PROTEIN KINASE KINASE HEMIPTEROUS"/>
    <property type="match status" value="1"/>
</dbReference>
<evidence type="ECO:0000256" key="7">
    <source>
        <dbReference type="ARBA" id="ARBA00023137"/>
    </source>
</evidence>
<feature type="compositionally biased region" description="Low complexity" evidence="13">
    <location>
        <begin position="356"/>
        <end position="370"/>
    </location>
</feature>
<sequence length="897" mass="99458">MRCWSVFAYRRKVEIHFTPNFFSNTFDLESIQKELELKSGVLKFGNETVTAKMDDFVNEGLLGSGTCSVVYRMRHHTRSDLIMAVKCMRRSTTCQEENKRIMMDLKVVTISYDCEFIVECFGIFFTEGDVWICMEVMSTCLDKLLHDLQRPFPERVLGKITVSITIALDYLKRKHNVMHRDVKPSNMLLSYQGVVKLCDFGISGKLKDSIARSRQLGCIGYMAPERLETPIYDVRADIWSLGISLYELATGSFPYKGTEIEFAIMSKIISDPPPSLPHHIPFSPAFRHFVDCCLKKDPKQRPKYRSLMNSEFFCIHNVEPLNVLEWLQNLPLKHLHQPKGGGPEAKQTLMPPAGVSSSSVDSPNSTSTFSPDMDRAFRRVSLDESLTVRPVEFNNGSRVSGLDVVLVAAPTVSTCVVNGTRSRLVCPSSIPSPSFAREQSHCQQFVDCRSGTKQLTTPCESSTHLMASNNTLTVRGTIDQTRLLIAQSQDPSSQASSGYGSTGSDGFSGNSRPSSATQLGDVHAINLDSPKTDWVAVGCSGSDITRNSNLSTLDAHRGSADLSNTAVPCTNANVRQVCKTELNDRLQVSTNNSVTPLIQMFEPDYHRFGFGQSPKSSTLTEDRTIRSFTPPVTAIKGSRATQLEVADRRDARPARSSTSQSRSSSVGAHLHRTPAQRWPVRPNLGSKCSATRTRPAELLTCQPVASNRCHGPELCDLSAKNLLERAPQQYHHQYFHYYHQRPPVHSPGHPRTVTPPLSQKTSAELFHSKPSSVAPYSPSTWSSNSTRLAQRLNTHPLPRQANTCSMDPRTQHIKQPRSLSALPPHASVSPYLHTSPISSNFLERLSPSSRPPCVASANGKASCTVRPNHIARSSSRSSSDRCAVSRSRDRPSFETDL</sequence>
<dbReference type="EC" id="2.7.12.2" evidence="9"/>
<feature type="compositionally biased region" description="Low complexity" evidence="13">
    <location>
        <begin position="487"/>
        <end position="497"/>
    </location>
</feature>
<dbReference type="InterPro" id="IPR000719">
    <property type="entry name" value="Prot_kinase_dom"/>
</dbReference>
<dbReference type="Gene3D" id="1.10.510.10">
    <property type="entry name" value="Transferase(Phosphotransferase) domain 1"/>
    <property type="match status" value="1"/>
</dbReference>
<evidence type="ECO:0000256" key="4">
    <source>
        <dbReference type="ARBA" id="ARBA00022741"/>
    </source>
</evidence>
<dbReference type="GO" id="GO:0005524">
    <property type="term" value="F:ATP binding"/>
    <property type="evidence" value="ECO:0007669"/>
    <property type="project" value="UniProtKB-KW"/>
</dbReference>
<feature type="region of interest" description="Disordered" evidence="13">
    <location>
        <begin position="487"/>
        <end position="517"/>
    </location>
</feature>
<evidence type="ECO:0000313" key="15">
    <source>
        <dbReference type="EMBL" id="KAF5403247.1"/>
    </source>
</evidence>
<comment type="similarity">
    <text evidence="8">Belongs to the protein kinase superfamily. STE Ser/Thr protein kinase family. MAP kinase kinase subfamily.</text>
</comment>
<dbReference type="EMBL" id="LUCH01001339">
    <property type="protein sequence ID" value="KAF5403247.1"/>
    <property type="molecule type" value="Genomic_DNA"/>
</dbReference>
<dbReference type="InterPro" id="IPR011009">
    <property type="entry name" value="Kinase-like_dom_sf"/>
</dbReference>
<dbReference type="OrthoDB" id="6260342at2759"/>
<keyword evidence="1" id="KW-0723">Serine/threonine-protein kinase</keyword>
<evidence type="ECO:0000256" key="1">
    <source>
        <dbReference type="ARBA" id="ARBA00022527"/>
    </source>
</evidence>
<comment type="catalytic activity">
    <reaction evidence="12">
        <text>L-tyrosyl-[protein] + ATP = O-phospho-L-tyrosyl-[protein] + ADP + H(+)</text>
        <dbReference type="Rhea" id="RHEA:10596"/>
        <dbReference type="Rhea" id="RHEA-COMP:10136"/>
        <dbReference type="Rhea" id="RHEA-COMP:20101"/>
        <dbReference type="ChEBI" id="CHEBI:15378"/>
        <dbReference type="ChEBI" id="CHEBI:30616"/>
        <dbReference type="ChEBI" id="CHEBI:46858"/>
        <dbReference type="ChEBI" id="CHEBI:61978"/>
        <dbReference type="ChEBI" id="CHEBI:456216"/>
        <dbReference type="EC" id="2.7.12.2"/>
    </reaction>
</comment>
<keyword evidence="6" id="KW-0067">ATP-binding</keyword>
<comment type="catalytic activity">
    <reaction evidence="11">
        <text>L-threonyl-[protein] + ATP = O-phospho-L-threonyl-[protein] + ADP + H(+)</text>
        <dbReference type="Rhea" id="RHEA:46608"/>
        <dbReference type="Rhea" id="RHEA-COMP:11060"/>
        <dbReference type="Rhea" id="RHEA-COMP:11605"/>
        <dbReference type="ChEBI" id="CHEBI:15378"/>
        <dbReference type="ChEBI" id="CHEBI:30013"/>
        <dbReference type="ChEBI" id="CHEBI:30616"/>
        <dbReference type="ChEBI" id="CHEBI:61977"/>
        <dbReference type="ChEBI" id="CHEBI:456216"/>
        <dbReference type="EC" id="2.7.12.2"/>
    </reaction>
</comment>
<evidence type="ECO:0000256" key="12">
    <source>
        <dbReference type="ARBA" id="ARBA00051693"/>
    </source>
</evidence>
<evidence type="ECO:0000256" key="10">
    <source>
        <dbReference type="ARBA" id="ARBA00049014"/>
    </source>
</evidence>